<dbReference type="AlphaFoldDB" id="A0A927GFR9"/>
<proteinExistence type="predicted"/>
<protein>
    <submittedName>
        <fullName evidence="4">Right-handed parallel beta-helix repeat-containing protein</fullName>
    </submittedName>
</protein>
<evidence type="ECO:0000256" key="1">
    <source>
        <dbReference type="SAM" id="SignalP"/>
    </source>
</evidence>
<dbReference type="Proteomes" id="UP000653797">
    <property type="component" value="Unassembled WGS sequence"/>
</dbReference>
<dbReference type="RefSeq" id="WP_191041851.1">
    <property type="nucleotide sequence ID" value="NZ_JACXAA010000011.1"/>
</dbReference>
<evidence type="ECO:0000259" key="2">
    <source>
        <dbReference type="Pfam" id="PF13229"/>
    </source>
</evidence>
<sequence>MQAWLYLLFWISTTIVCAQVNTDCHCDQVITASGTYKYDGRAMPNQTVCIKAGNYTYLQFFNYVGTPEKPIRFINCGGKVVLANSKSPSGLAFYDCKFFKASGSGSDYGIRVDQTAPGGLGVSVTGQSSDCELEYIEVAGSDFAGIMVKTDPTCDPATWQNNLVMKNINIHHNYIHDVGGEGLYIGNSFFSTGITRTCDGAAKALFPHFIYGLQIHHNLTERTGAEGIQYGCAPDAIVHHNVVRKTGTSPFATYQNNGIQIGGGAGGRLYSNIVSEVPGTGVIIIGHLGNTLVYDNFLLKCGEMGLFCDDRTGSQAGASVSILNNTIIDCGKEGIKLYNEINRNTVANNVITKVAPNQNGRIDYLLFGQGAKATVSNNRFSASPDSLGFSNGNSAEKGFMLAKNSPLIDAGIDVADFDVLFDLAGNVRKMGHAVDIGAHEFMPENTLILFPNPLKDVLTIQAGAVINRITIYNEQGVALEDNVPATAADVSSLSVQSLKAGVYIVNVETKAGRSAGRFVKL</sequence>
<reference evidence="4" key="1">
    <citation type="submission" date="2020-09" db="EMBL/GenBank/DDBJ databases">
        <authorList>
            <person name="Kim M.K."/>
        </authorList>
    </citation>
    <scope>NUCLEOTIDE SEQUENCE</scope>
    <source>
        <strain evidence="4">BT704</strain>
    </source>
</reference>
<dbReference type="InterPro" id="IPR012334">
    <property type="entry name" value="Pectin_lyas_fold"/>
</dbReference>
<dbReference type="InterPro" id="IPR026444">
    <property type="entry name" value="Secre_tail"/>
</dbReference>
<organism evidence="4 5">
    <name type="scientific">Spirosoma validum</name>
    <dbReference type="NCBI Taxonomy" id="2771355"/>
    <lineage>
        <taxon>Bacteria</taxon>
        <taxon>Pseudomonadati</taxon>
        <taxon>Bacteroidota</taxon>
        <taxon>Cytophagia</taxon>
        <taxon>Cytophagales</taxon>
        <taxon>Cytophagaceae</taxon>
        <taxon>Spirosoma</taxon>
    </lineage>
</organism>
<accession>A0A927GFR9</accession>
<feature type="signal peptide" evidence="1">
    <location>
        <begin position="1"/>
        <end position="18"/>
    </location>
</feature>
<evidence type="ECO:0000259" key="3">
    <source>
        <dbReference type="Pfam" id="PF18962"/>
    </source>
</evidence>
<feature type="domain" description="Right handed beta helix" evidence="2">
    <location>
        <begin position="224"/>
        <end position="380"/>
    </location>
</feature>
<dbReference type="Pfam" id="PF18962">
    <property type="entry name" value="Por_Secre_tail"/>
    <property type="match status" value="1"/>
</dbReference>
<dbReference type="Gene3D" id="2.160.20.10">
    <property type="entry name" value="Single-stranded right-handed beta-helix, Pectin lyase-like"/>
    <property type="match status" value="1"/>
</dbReference>
<keyword evidence="1" id="KW-0732">Signal</keyword>
<feature type="domain" description="Secretion system C-terminal sorting" evidence="3">
    <location>
        <begin position="449"/>
        <end position="514"/>
    </location>
</feature>
<dbReference type="Pfam" id="PF13229">
    <property type="entry name" value="Beta_helix"/>
    <property type="match status" value="1"/>
</dbReference>
<dbReference type="InterPro" id="IPR011050">
    <property type="entry name" value="Pectin_lyase_fold/virulence"/>
</dbReference>
<dbReference type="InterPro" id="IPR059226">
    <property type="entry name" value="Choice_anch_Q_dom"/>
</dbReference>
<dbReference type="EMBL" id="JACXAA010000011">
    <property type="protein sequence ID" value="MBD2756232.1"/>
    <property type="molecule type" value="Genomic_DNA"/>
</dbReference>
<gene>
    <name evidence="4" type="ORF">IC230_25265</name>
</gene>
<keyword evidence="5" id="KW-1185">Reference proteome</keyword>
<evidence type="ECO:0000313" key="4">
    <source>
        <dbReference type="EMBL" id="MBD2756232.1"/>
    </source>
</evidence>
<dbReference type="SUPFAM" id="SSF51126">
    <property type="entry name" value="Pectin lyase-like"/>
    <property type="match status" value="1"/>
</dbReference>
<evidence type="ECO:0000313" key="5">
    <source>
        <dbReference type="Proteomes" id="UP000653797"/>
    </source>
</evidence>
<feature type="chain" id="PRO_5037206021" evidence="1">
    <location>
        <begin position="19"/>
        <end position="521"/>
    </location>
</feature>
<dbReference type="InterPro" id="IPR039448">
    <property type="entry name" value="Beta_helix"/>
</dbReference>
<dbReference type="NCBIfam" id="NF041518">
    <property type="entry name" value="choice_anch_Q"/>
    <property type="match status" value="1"/>
</dbReference>
<comment type="caution">
    <text evidence="4">The sequence shown here is derived from an EMBL/GenBank/DDBJ whole genome shotgun (WGS) entry which is preliminary data.</text>
</comment>
<dbReference type="InterPro" id="IPR006626">
    <property type="entry name" value="PbH1"/>
</dbReference>
<dbReference type="NCBIfam" id="TIGR04183">
    <property type="entry name" value="Por_Secre_tail"/>
    <property type="match status" value="1"/>
</dbReference>
<name>A0A927GFR9_9BACT</name>
<dbReference type="SMART" id="SM00710">
    <property type="entry name" value="PbH1"/>
    <property type="match status" value="9"/>
</dbReference>